<reference evidence="1 2" key="2">
    <citation type="journal article" date="2022" name="Mol. Ecol. Resour.">
        <title>The genomes of chicory, endive, great burdock and yacon provide insights into Asteraceae paleo-polyploidization history and plant inulin production.</title>
        <authorList>
            <person name="Fan W."/>
            <person name="Wang S."/>
            <person name="Wang H."/>
            <person name="Wang A."/>
            <person name="Jiang F."/>
            <person name="Liu H."/>
            <person name="Zhao H."/>
            <person name="Xu D."/>
            <person name="Zhang Y."/>
        </authorList>
    </citation>
    <scope>NUCLEOTIDE SEQUENCE [LARGE SCALE GENOMIC DNA]</scope>
    <source>
        <strain evidence="2">cv. Yunnan</strain>
        <tissue evidence="1">Leaves</tissue>
    </source>
</reference>
<dbReference type="EMBL" id="CM042032">
    <property type="protein sequence ID" value="KAI3777009.1"/>
    <property type="molecule type" value="Genomic_DNA"/>
</dbReference>
<dbReference type="Proteomes" id="UP001056120">
    <property type="component" value="Linkage Group LG15"/>
</dbReference>
<keyword evidence="2" id="KW-1185">Reference proteome</keyword>
<protein>
    <submittedName>
        <fullName evidence="1">Uncharacterized protein</fullName>
    </submittedName>
</protein>
<proteinExistence type="predicted"/>
<sequence>MAEHQNNEVRGEGSHRRAESPHHDENEVEQVPENIRKQIAIEVGKAFDANFPILQADLQSSLESWFENHKVITHNGEGENPKVDMKLNRYTYKDFMTCKPLVFKGVVNPLESQRCIASIERAFDTCHYEKEDEVTFATNQLKERADDWWGVVQREKGHTALQCRSGTILCYNCYKPGHFIRECPELKFQTEKTEEGSRVVENEVKKIEAPKPRRRAFQITKEEAKDVPDIVSGTLLLNSLPACVLFDTGSSRSFISLKYANTRNFNRSKLAKALEVEIVSDRNCVVTEICQDCRLLTEEEEYLVDLIPMPMQEFDVIIGMDWLSSHAAMIICNHNIV</sequence>
<organism evidence="1 2">
    <name type="scientific">Smallanthus sonchifolius</name>
    <dbReference type="NCBI Taxonomy" id="185202"/>
    <lineage>
        <taxon>Eukaryota</taxon>
        <taxon>Viridiplantae</taxon>
        <taxon>Streptophyta</taxon>
        <taxon>Embryophyta</taxon>
        <taxon>Tracheophyta</taxon>
        <taxon>Spermatophyta</taxon>
        <taxon>Magnoliopsida</taxon>
        <taxon>eudicotyledons</taxon>
        <taxon>Gunneridae</taxon>
        <taxon>Pentapetalae</taxon>
        <taxon>asterids</taxon>
        <taxon>campanulids</taxon>
        <taxon>Asterales</taxon>
        <taxon>Asteraceae</taxon>
        <taxon>Asteroideae</taxon>
        <taxon>Heliantheae alliance</taxon>
        <taxon>Millerieae</taxon>
        <taxon>Smallanthus</taxon>
    </lineage>
</organism>
<name>A0ACB9G062_9ASTR</name>
<evidence type="ECO:0000313" key="2">
    <source>
        <dbReference type="Proteomes" id="UP001056120"/>
    </source>
</evidence>
<comment type="caution">
    <text evidence="1">The sequence shown here is derived from an EMBL/GenBank/DDBJ whole genome shotgun (WGS) entry which is preliminary data.</text>
</comment>
<accession>A0ACB9G062</accession>
<gene>
    <name evidence="1" type="ORF">L1987_46802</name>
</gene>
<reference evidence="2" key="1">
    <citation type="journal article" date="2022" name="Mol. Ecol. Resour.">
        <title>The genomes of chicory, endive, great burdock and yacon provide insights into Asteraceae palaeo-polyploidization history and plant inulin production.</title>
        <authorList>
            <person name="Fan W."/>
            <person name="Wang S."/>
            <person name="Wang H."/>
            <person name="Wang A."/>
            <person name="Jiang F."/>
            <person name="Liu H."/>
            <person name="Zhao H."/>
            <person name="Xu D."/>
            <person name="Zhang Y."/>
        </authorList>
    </citation>
    <scope>NUCLEOTIDE SEQUENCE [LARGE SCALE GENOMIC DNA]</scope>
    <source>
        <strain evidence="2">cv. Yunnan</strain>
    </source>
</reference>
<evidence type="ECO:0000313" key="1">
    <source>
        <dbReference type="EMBL" id="KAI3777009.1"/>
    </source>
</evidence>